<dbReference type="SUPFAM" id="SSF52047">
    <property type="entry name" value="RNI-like"/>
    <property type="match status" value="2"/>
</dbReference>
<dbReference type="InterPro" id="IPR044974">
    <property type="entry name" value="Disease_R_plants"/>
</dbReference>
<dbReference type="AlphaFoldDB" id="A0A9K3J5N0"/>
<evidence type="ECO:0000256" key="4">
    <source>
        <dbReference type="ARBA" id="ARBA00023027"/>
    </source>
</evidence>
<proteinExistence type="predicted"/>
<dbReference type="SMART" id="SM00255">
    <property type="entry name" value="TIR"/>
    <property type="match status" value="1"/>
</dbReference>
<keyword evidence="3" id="KW-0611">Plant defense</keyword>
<dbReference type="OrthoDB" id="1936883at2759"/>
<dbReference type="Pfam" id="PF01582">
    <property type="entry name" value="TIR"/>
    <property type="match status" value="1"/>
</dbReference>
<dbReference type="InterPro" id="IPR036390">
    <property type="entry name" value="WH_DNA-bd_sf"/>
</dbReference>
<dbReference type="InterPro" id="IPR027417">
    <property type="entry name" value="P-loop_NTPase"/>
</dbReference>
<evidence type="ECO:0000259" key="7">
    <source>
        <dbReference type="PROSITE" id="PS50104"/>
    </source>
</evidence>
<dbReference type="InterPro" id="IPR058192">
    <property type="entry name" value="WHD_ROQ1-like"/>
</dbReference>
<feature type="domain" description="TIR" evidence="7">
    <location>
        <begin position="14"/>
        <end position="177"/>
    </location>
</feature>
<dbReference type="PANTHER" id="PTHR11017">
    <property type="entry name" value="LEUCINE-RICH REPEAT-CONTAINING PROTEIN"/>
    <property type="match status" value="1"/>
</dbReference>
<dbReference type="Gene3D" id="3.40.50.300">
    <property type="entry name" value="P-loop containing nucleotide triphosphate hydrolases"/>
    <property type="match status" value="1"/>
</dbReference>
<evidence type="ECO:0000313" key="8">
    <source>
        <dbReference type="EMBL" id="KAF5808390.1"/>
    </source>
</evidence>
<name>A0A9K3J5N0_HELAN</name>
<dbReference type="SUPFAM" id="SSF52540">
    <property type="entry name" value="P-loop containing nucleoside triphosphate hydrolases"/>
    <property type="match status" value="1"/>
</dbReference>
<keyword evidence="9" id="KW-1185">Reference proteome</keyword>
<keyword evidence="8" id="KW-0378">Hydrolase</keyword>
<dbReference type="InterPro" id="IPR003591">
    <property type="entry name" value="Leu-rich_rpt_typical-subtyp"/>
</dbReference>
<sequence length="1057" mass="120310">MAASSSASFVKESYQYDVFLSFSGEDTRKNFVDHLYEALQRHGIHTFKDDERLKQGKNINNQLLKSIEESKLFIIVFSKKYASSSWCLNELVKIMECQKSNNQIAYPVFYDVDPSEVRKQHGQVGEALAKHTNKETGKWRKSLTEAANLSGWDMRNTANGHEAKVIKLIIERISLELRPINVNLDDKLVGMEHRLQYIEKSLDIAASNEVRMIGIKGMGGAGKTTLARAVFDKISVHFEAKSFVENVREVSKASLSGLLSLQRKILKDLLNDQGKNVDSVHEGTNMLKTKLRGRKVLVILDDVDHKDQLEALAGDFCWFKPGSRIIITTRDEQVLIAHKVEWIHDVTLLSDEEAIGLFCKHAFGKDLPIREYEKESLQVVKYAAGLPLTNKVLGSFLCGKDKHEWIDALERLKIIPLEETLQKLELSYEGLEEDYKEIFLDVACILKGWEKHKAISMLESCGFQAIIGLRVLEQRSLITFYGNYGFLYLGMHDHIEEMGKNIVRRLHPDEPNKHSRLWIQEEIENVLDTDLGSESTRCIHLTLTPNIVLESLGNMKNLRCVIVDHKYDVYDDFVKIDEVGQYFPNALRYLRWHCYPHSCLPKTFQANNLVELHMSGSRIEQLWVGGKVLTKLKSITLSWSKLKTLDLGLTPNLVRLDLSFCRDLVELHVPVGCLKRLTYLNLKRCTRLKSVSFIKDLESLENLNVSDLHLKEFQDIIPSHSNSNLQQLYFSGNDIENLPSSIGNLHKLVNLSFTSCSKLKSLPGSICSLQHLRVLNLGLSGIEELPEDIGQLECLEELYLGLSKIKHLPNSICKLKHLKTLILNSYKVCKLPENFGQIDSLNTLDLKYCKIRDIPPNICKLKHLKVLDLSKCSELEKLPENLGDLESLNRLVLTSTKIRDVPSSICKLKHLKELHLSECYELEKLPENLGDLESLNKLILTSSKIRDVPSSICKLKHLKILDLSNCSGLEKLPENLGDLESLEWIVLVDTPISHLPDSISLLKGLKIAGYKRRIDPDAILFQEQQHITFAPIRRRANTEATTSDAGDKVKERKMEDH</sequence>
<dbReference type="Pfam" id="PF00560">
    <property type="entry name" value="LRR_1"/>
    <property type="match status" value="2"/>
</dbReference>
<dbReference type="EMBL" id="MNCJ02000319">
    <property type="protein sequence ID" value="KAF5808390.1"/>
    <property type="molecule type" value="Genomic_DNA"/>
</dbReference>
<dbReference type="SMART" id="SM00369">
    <property type="entry name" value="LRR_TYP"/>
    <property type="match status" value="8"/>
</dbReference>
<comment type="caution">
    <text evidence="8">The sequence shown here is derived from an EMBL/GenBank/DDBJ whole genome shotgun (WGS) entry which is preliminary data.</text>
</comment>
<dbReference type="Gramene" id="mRNA:HanXRQr2_Chr04g0144811">
    <property type="protein sequence ID" value="mRNA:HanXRQr2_Chr04g0144811"/>
    <property type="gene ID" value="HanXRQr2_Chr04g0144811"/>
</dbReference>
<feature type="compositionally biased region" description="Basic and acidic residues" evidence="6">
    <location>
        <begin position="1045"/>
        <end position="1057"/>
    </location>
</feature>
<dbReference type="SUPFAM" id="SSF52200">
    <property type="entry name" value="Toll/Interleukin receptor TIR domain"/>
    <property type="match status" value="1"/>
</dbReference>
<dbReference type="PRINTS" id="PR00364">
    <property type="entry name" value="DISEASERSIST"/>
</dbReference>
<dbReference type="FunFam" id="3.40.50.10140:FF:000007">
    <property type="entry name" value="Disease resistance protein (TIR-NBS-LRR class)"/>
    <property type="match status" value="1"/>
</dbReference>
<dbReference type="GO" id="GO:0006952">
    <property type="term" value="P:defense response"/>
    <property type="evidence" value="ECO:0007669"/>
    <property type="project" value="UniProtKB-KW"/>
</dbReference>
<dbReference type="Proteomes" id="UP000215914">
    <property type="component" value="Unassembled WGS sequence"/>
</dbReference>
<dbReference type="InterPro" id="IPR000157">
    <property type="entry name" value="TIR_dom"/>
</dbReference>
<reference evidence="8" key="2">
    <citation type="submission" date="2020-06" db="EMBL/GenBank/DDBJ databases">
        <title>Helianthus annuus Genome sequencing and assembly Release 2.</title>
        <authorList>
            <person name="Gouzy J."/>
            <person name="Langlade N."/>
            <person name="Munos S."/>
        </authorList>
    </citation>
    <scope>NUCLEOTIDE SEQUENCE</scope>
    <source>
        <tissue evidence="8">Leaves</tissue>
    </source>
</reference>
<evidence type="ECO:0000313" key="9">
    <source>
        <dbReference type="Proteomes" id="UP000215914"/>
    </source>
</evidence>
<dbReference type="GO" id="GO:0043531">
    <property type="term" value="F:ADP binding"/>
    <property type="evidence" value="ECO:0007669"/>
    <property type="project" value="InterPro"/>
</dbReference>
<dbReference type="Pfam" id="PF23598">
    <property type="entry name" value="LRR_14"/>
    <property type="match status" value="1"/>
</dbReference>
<dbReference type="PROSITE" id="PS50104">
    <property type="entry name" value="TIR"/>
    <property type="match status" value="1"/>
</dbReference>
<keyword evidence="2" id="KW-0677">Repeat</keyword>
<dbReference type="PANTHER" id="PTHR11017:SF544">
    <property type="entry name" value="ADP-RIBOSYL CYCLASE_CYCLIC ADP-RIBOSE HYDROLASE"/>
    <property type="match status" value="1"/>
</dbReference>
<reference evidence="8" key="1">
    <citation type="journal article" date="2017" name="Nature">
        <title>The sunflower genome provides insights into oil metabolism, flowering and Asterid evolution.</title>
        <authorList>
            <person name="Badouin H."/>
            <person name="Gouzy J."/>
            <person name="Grassa C.J."/>
            <person name="Murat F."/>
            <person name="Staton S.E."/>
            <person name="Cottret L."/>
            <person name="Lelandais-Briere C."/>
            <person name="Owens G.L."/>
            <person name="Carrere S."/>
            <person name="Mayjonade B."/>
            <person name="Legrand L."/>
            <person name="Gill N."/>
            <person name="Kane N.C."/>
            <person name="Bowers J.E."/>
            <person name="Hubner S."/>
            <person name="Bellec A."/>
            <person name="Berard A."/>
            <person name="Berges H."/>
            <person name="Blanchet N."/>
            <person name="Boniface M.C."/>
            <person name="Brunel D."/>
            <person name="Catrice O."/>
            <person name="Chaidir N."/>
            <person name="Claudel C."/>
            <person name="Donnadieu C."/>
            <person name="Faraut T."/>
            <person name="Fievet G."/>
            <person name="Helmstetter N."/>
            <person name="King M."/>
            <person name="Knapp S.J."/>
            <person name="Lai Z."/>
            <person name="Le Paslier M.C."/>
            <person name="Lippi Y."/>
            <person name="Lorenzon L."/>
            <person name="Mandel J.R."/>
            <person name="Marage G."/>
            <person name="Marchand G."/>
            <person name="Marquand E."/>
            <person name="Bret-Mestries E."/>
            <person name="Morien E."/>
            <person name="Nambeesan S."/>
            <person name="Nguyen T."/>
            <person name="Pegot-Espagnet P."/>
            <person name="Pouilly N."/>
            <person name="Raftis F."/>
            <person name="Sallet E."/>
            <person name="Schiex T."/>
            <person name="Thomas J."/>
            <person name="Vandecasteele C."/>
            <person name="Vares D."/>
            <person name="Vear F."/>
            <person name="Vautrin S."/>
            <person name="Crespi M."/>
            <person name="Mangin B."/>
            <person name="Burke J.M."/>
            <person name="Salse J."/>
            <person name="Munos S."/>
            <person name="Vincourt P."/>
            <person name="Rieseberg L.H."/>
            <person name="Langlade N.B."/>
        </authorList>
    </citation>
    <scope>NUCLEOTIDE SEQUENCE</scope>
    <source>
        <tissue evidence="8">Leaves</tissue>
    </source>
</reference>
<accession>A0A9K3J5N0</accession>
<dbReference type="InterPro" id="IPR001611">
    <property type="entry name" value="Leu-rich_rpt"/>
</dbReference>
<dbReference type="GO" id="GO:0051707">
    <property type="term" value="P:response to other organism"/>
    <property type="evidence" value="ECO:0007669"/>
    <property type="project" value="UniProtKB-ARBA"/>
</dbReference>
<dbReference type="SUPFAM" id="SSF46785">
    <property type="entry name" value="Winged helix' DNA-binding domain"/>
    <property type="match status" value="1"/>
</dbReference>
<dbReference type="InterPro" id="IPR002182">
    <property type="entry name" value="NB-ARC"/>
</dbReference>
<keyword evidence="4" id="KW-0520">NAD</keyword>
<evidence type="ECO:0000256" key="5">
    <source>
        <dbReference type="SAM" id="Coils"/>
    </source>
</evidence>
<dbReference type="Pfam" id="PF00931">
    <property type="entry name" value="NB-ARC"/>
    <property type="match status" value="1"/>
</dbReference>
<dbReference type="PROSITE" id="PS51450">
    <property type="entry name" value="LRR"/>
    <property type="match status" value="1"/>
</dbReference>
<dbReference type="GO" id="GO:0016787">
    <property type="term" value="F:hydrolase activity"/>
    <property type="evidence" value="ECO:0007669"/>
    <property type="project" value="UniProtKB-KW"/>
</dbReference>
<dbReference type="Gene3D" id="3.80.10.10">
    <property type="entry name" value="Ribonuclease Inhibitor"/>
    <property type="match status" value="2"/>
</dbReference>
<dbReference type="GO" id="GO:0007165">
    <property type="term" value="P:signal transduction"/>
    <property type="evidence" value="ECO:0007669"/>
    <property type="project" value="InterPro"/>
</dbReference>
<dbReference type="Pfam" id="PF23282">
    <property type="entry name" value="WHD_ROQ1"/>
    <property type="match status" value="1"/>
</dbReference>
<evidence type="ECO:0000256" key="3">
    <source>
        <dbReference type="ARBA" id="ARBA00022821"/>
    </source>
</evidence>
<feature type="coiled-coil region" evidence="5">
    <location>
        <begin position="414"/>
        <end position="441"/>
    </location>
</feature>
<organism evidence="8 9">
    <name type="scientific">Helianthus annuus</name>
    <name type="common">Common sunflower</name>
    <dbReference type="NCBI Taxonomy" id="4232"/>
    <lineage>
        <taxon>Eukaryota</taxon>
        <taxon>Viridiplantae</taxon>
        <taxon>Streptophyta</taxon>
        <taxon>Embryophyta</taxon>
        <taxon>Tracheophyta</taxon>
        <taxon>Spermatophyta</taxon>
        <taxon>Magnoliopsida</taxon>
        <taxon>eudicotyledons</taxon>
        <taxon>Gunneridae</taxon>
        <taxon>Pentapetalae</taxon>
        <taxon>asterids</taxon>
        <taxon>campanulids</taxon>
        <taxon>Asterales</taxon>
        <taxon>Asteraceae</taxon>
        <taxon>Asteroideae</taxon>
        <taxon>Heliantheae alliance</taxon>
        <taxon>Heliantheae</taxon>
        <taxon>Helianthus</taxon>
    </lineage>
</organism>
<evidence type="ECO:0000256" key="6">
    <source>
        <dbReference type="SAM" id="MobiDB-lite"/>
    </source>
</evidence>
<evidence type="ECO:0000256" key="2">
    <source>
        <dbReference type="ARBA" id="ARBA00022737"/>
    </source>
</evidence>
<dbReference type="InterPro" id="IPR042197">
    <property type="entry name" value="Apaf_helical"/>
</dbReference>
<protein>
    <submittedName>
        <fullName evidence="8">TIR domain, P-loop containing nucleoside triphosphate hydrolase</fullName>
    </submittedName>
</protein>
<dbReference type="InterPro" id="IPR035897">
    <property type="entry name" value="Toll_tir_struct_dom_sf"/>
</dbReference>
<keyword evidence="5" id="KW-0175">Coiled coil</keyword>
<dbReference type="InterPro" id="IPR032675">
    <property type="entry name" value="LRR_dom_sf"/>
</dbReference>
<gene>
    <name evidence="8" type="ORF">HanXRQr2_Chr04g0144811</name>
</gene>
<keyword evidence="1" id="KW-0433">Leucine-rich repeat</keyword>
<dbReference type="Gene3D" id="1.10.8.430">
    <property type="entry name" value="Helical domain of apoptotic protease-activating factors"/>
    <property type="match status" value="1"/>
</dbReference>
<dbReference type="Gene3D" id="3.40.50.10140">
    <property type="entry name" value="Toll/interleukin-1 receptor homology (TIR) domain"/>
    <property type="match status" value="1"/>
</dbReference>
<feature type="region of interest" description="Disordered" evidence="6">
    <location>
        <begin position="1037"/>
        <end position="1057"/>
    </location>
</feature>
<dbReference type="InterPro" id="IPR055414">
    <property type="entry name" value="LRR_R13L4/SHOC2-like"/>
</dbReference>
<evidence type="ECO:0000256" key="1">
    <source>
        <dbReference type="ARBA" id="ARBA00022614"/>
    </source>
</evidence>